<evidence type="ECO:0000259" key="8">
    <source>
        <dbReference type="PROSITE" id="PS51278"/>
    </source>
</evidence>
<comment type="pathway">
    <text evidence="1">Amino-acid biosynthesis; L-asparagine biosynthesis; L-asparagine from L-aspartate (L-Gln route): step 1/1.</text>
</comment>
<name>A0ABQ6LIS7_9RHOB</name>
<dbReference type="InterPro" id="IPR051786">
    <property type="entry name" value="ASN_synthetase/amidase"/>
</dbReference>
<evidence type="ECO:0000313" key="10">
    <source>
        <dbReference type="Proteomes" id="UP001239909"/>
    </source>
</evidence>
<evidence type="ECO:0000256" key="2">
    <source>
        <dbReference type="ARBA" id="ARBA00005752"/>
    </source>
</evidence>
<evidence type="ECO:0000313" key="9">
    <source>
        <dbReference type="EMBL" id="GMG81088.1"/>
    </source>
</evidence>
<dbReference type="PANTHER" id="PTHR43284:SF1">
    <property type="entry name" value="ASPARAGINE SYNTHETASE"/>
    <property type="match status" value="1"/>
</dbReference>
<keyword evidence="5" id="KW-0067">ATP-binding</keyword>
<dbReference type="InterPro" id="IPR017932">
    <property type="entry name" value="GATase_2_dom"/>
</dbReference>
<keyword evidence="4" id="KW-0547">Nucleotide-binding</keyword>
<evidence type="ECO:0000256" key="4">
    <source>
        <dbReference type="ARBA" id="ARBA00022741"/>
    </source>
</evidence>
<evidence type="ECO:0000256" key="6">
    <source>
        <dbReference type="ARBA" id="ARBA00022962"/>
    </source>
</evidence>
<evidence type="ECO:0000256" key="1">
    <source>
        <dbReference type="ARBA" id="ARBA00005187"/>
    </source>
</evidence>
<dbReference type="PANTHER" id="PTHR43284">
    <property type="entry name" value="ASPARAGINE SYNTHETASE (GLUTAMINE-HYDROLYZING)"/>
    <property type="match status" value="1"/>
</dbReference>
<dbReference type="Gene3D" id="3.40.50.620">
    <property type="entry name" value="HUPs"/>
    <property type="match status" value="1"/>
</dbReference>
<comment type="catalytic activity">
    <reaction evidence="7">
        <text>L-aspartate + L-glutamine + ATP + H2O = L-asparagine + L-glutamate + AMP + diphosphate + H(+)</text>
        <dbReference type="Rhea" id="RHEA:12228"/>
        <dbReference type="ChEBI" id="CHEBI:15377"/>
        <dbReference type="ChEBI" id="CHEBI:15378"/>
        <dbReference type="ChEBI" id="CHEBI:29985"/>
        <dbReference type="ChEBI" id="CHEBI:29991"/>
        <dbReference type="ChEBI" id="CHEBI:30616"/>
        <dbReference type="ChEBI" id="CHEBI:33019"/>
        <dbReference type="ChEBI" id="CHEBI:58048"/>
        <dbReference type="ChEBI" id="CHEBI:58359"/>
        <dbReference type="ChEBI" id="CHEBI:456215"/>
        <dbReference type="EC" id="6.3.5.4"/>
    </reaction>
</comment>
<dbReference type="InterPro" id="IPR006426">
    <property type="entry name" value="Asn_synth_AEB"/>
</dbReference>
<dbReference type="PIRSF" id="PIRSF001589">
    <property type="entry name" value="Asn_synthetase_glu-h"/>
    <property type="match status" value="1"/>
</dbReference>
<comment type="similarity">
    <text evidence="2">Belongs to the asparagine synthetase family.</text>
</comment>
<dbReference type="NCBIfam" id="TIGR01536">
    <property type="entry name" value="asn_synth_AEB"/>
    <property type="match status" value="1"/>
</dbReference>
<evidence type="ECO:0000256" key="5">
    <source>
        <dbReference type="ARBA" id="ARBA00022840"/>
    </source>
</evidence>
<dbReference type="Gene3D" id="3.60.20.10">
    <property type="entry name" value="Glutamine Phosphoribosylpyrophosphate, subunit 1, domain 1"/>
    <property type="match status" value="1"/>
</dbReference>
<dbReference type="SUPFAM" id="SSF52402">
    <property type="entry name" value="Adenine nucleotide alpha hydrolases-like"/>
    <property type="match status" value="1"/>
</dbReference>
<keyword evidence="10" id="KW-1185">Reference proteome</keyword>
<dbReference type="InterPro" id="IPR014729">
    <property type="entry name" value="Rossmann-like_a/b/a_fold"/>
</dbReference>
<accession>A0ABQ6LIS7</accession>
<sequence>MCGIAGSLGPGIAAEALGRRLAAMSAAIAHRGPDADGHWADPEAGIGLAHTRLAIQDLSAAGAQPMVSACGRWVISYNGEVFSGAALRAALPGHAWRGHSDTEALLESIAARGLEATLAGAVGQFAFALWDRRARELTLVRDRLGIKPLYWTARAGGLLFASELGALMAAMPRPEIDPEALAAYLRLGYVPAPRSIYAGVQKLAPGQVLRIRAGGPPRITPFYDLAAELEGIGAGERIADPAEAEAEIEARLSEAVRIRLISDVPLGAFLSGGIDSTLITALMQEASPRPVRSFSIGNPRAEYDEARHARAVAARLGTEHTELEVGEAEALAVVPGLMAVYGEPFGDSSGLPTLLLSKLARAHVTVALSGDGGDELFAGYNRYRWFARLAHIGPVPGWLRRAAGGALTRLPPALVDRAGRAAGLAGAGRRVHKLAAMLGASTPEAALEAAVTQWRELAPAPELMARPAPAGLDPVGRMQAMDLAAYLPDDILTKVDRASMAHALEVRVPFLDHRVVRAAFRLAPELKLRGGRTKWILRQMLEKRVPRALVERPKQGFAIPVERWLGGQLRPWAEALLAETDWEGRFGLAPGPIRAAWEAHLAGRADHGDRLWTVLMLAAWAEGPGAGSAVAAAPLADTAG</sequence>
<dbReference type="Pfam" id="PF13522">
    <property type="entry name" value="GATase_6"/>
    <property type="match status" value="1"/>
</dbReference>
<dbReference type="SUPFAM" id="SSF56235">
    <property type="entry name" value="N-terminal nucleophile aminohydrolases (Ntn hydrolases)"/>
    <property type="match status" value="1"/>
</dbReference>
<proteinExistence type="inferred from homology"/>
<dbReference type="RefSeq" id="WP_285669713.1">
    <property type="nucleotide sequence ID" value="NZ_BSYI01000002.1"/>
</dbReference>
<reference evidence="9 10" key="1">
    <citation type="submission" date="2023-04" db="EMBL/GenBank/DDBJ databases">
        <title>Marinoamorphus aggregata gen. nov., sp. Nov., isolate from tissue of brittle star Ophioplocus japonicus.</title>
        <authorList>
            <person name="Kawano K."/>
            <person name="Sawayama S."/>
            <person name="Nakagawa S."/>
        </authorList>
    </citation>
    <scope>NUCLEOTIDE SEQUENCE [LARGE SCALE GENOMIC DNA]</scope>
    <source>
        <strain evidence="9 10">NKW23</strain>
    </source>
</reference>
<dbReference type="Pfam" id="PF00733">
    <property type="entry name" value="Asn_synthase"/>
    <property type="match status" value="1"/>
</dbReference>
<evidence type="ECO:0000256" key="7">
    <source>
        <dbReference type="ARBA" id="ARBA00048741"/>
    </source>
</evidence>
<dbReference type="CDD" id="cd01991">
    <property type="entry name" value="Asn_synthase_B_C"/>
    <property type="match status" value="1"/>
</dbReference>
<keyword evidence="6" id="KW-0315">Glutamine amidotransferase</keyword>
<dbReference type="PROSITE" id="PS51278">
    <property type="entry name" value="GATASE_TYPE_2"/>
    <property type="match status" value="1"/>
</dbReference>
<dbReference type="InterPro" id="IPR033738">
    <property type="entry name" value="AsnB_N"/>
</dbReference>
<organism evidence="9 10">
    <name type="scientific">Paralimibaculum aggregatum</name>
    <dbReference type="NCBI Taxonomy" id="3036245"/>
    <lineage>
        <taxon>Bacteria</taxon>
        <taxon>Pseudomonadati</taxon>
        <taxon>Pseudomonadota</taxon>
        <taxon>Alphaproteobacteria</taxon>
        <taxon>Rhodobacterales</taxon>
        <taxon>Paracoccaceae</taxon>
        <taxon>Paralimibaculum</taxon>
    </lineage>
</organism>
<comment type="caution">
    <text evidence="9">The sequence shown here is derived from an EMBL/GenBank/DDBJ whole genome shotgun (WGS) entry which is preliminary data.</text>
</comment>
<dbReference type="Proteomes" id="UP001239909">
    <property type="component" value="Unassembled WGS sequence"/>
</dbReference>
<protein>
    <recommendedName>
        <fullName evidence="3">asparagine synthase (glutamine-hydrolyzing)</fullName>
        <ecNumber evidence="3">6.3.5.4</ecNumber>
    </recommendedName>
</protein>
<dbReference type="EC" id="6.3.5.4" evidence="3"/>
<dbReference type="CDD" id="cd00712">
    <property type="entry name" value="AsnB"/>
    <property type="match status" value="1"/>
</dbReference>
<dbReference type="InterPro" id="IPR001962">
    <property type="entry name" value="Asn_synthase"/>
</dbReference>
<evidence type="ECO:0000256" key="3">
    <source>
        <dbReference type="ARBA" id="ARBA00012737"/>
    </source>
</evidence>
<feature type="domain" description="Glutamine amidotransferase type-2" evidence="8">
    <location>
        <begin position="2"/>
        <end position="214"/>
    </location>
</feature>
<dbReference type="InterPro" id="IPR029055">
    <property type="entry name" value="Ntn_hydrolases_N"/>
</dbReference>
<dbReference type="EMBL" id="BSYI01000002">
    <property type="protein sequence ID" value="GMG81088.1"/>
    <property type="molecule type" value="Genomic_DNA"/>
</dbReference>
<gene>
    <name evidence="9" type="primary">asnB</name>
    <name evidence="9" type="ORF">LNKW23_03000</name>
</gene>